<proteinExistence type="predicted"/>
<sequence length="71" mass="8486">MCEQTKRESDRLEGNIAVILMIKILDVLELEQQDNERRFRYHSVSSHLQLDPELLKDIILKSEQWLEIVHV</sequence>
<name>A0A016TR97_9BILA</name>
<dbReference type="EMBL" id="JARK01001417">
    <property type="protein sequence ID" value="EYC05529.1"/>
    <property type="molecule type" value="Genomic_DNA"/>
</dbReference>
<gene>
    <name evidence="1" type="primary">Acey_s0081.g1424</name>
    <name evidence="1" type="ORF">Y032_0081g1424</name>
</gene>
<comment type="caution">
    <text evidence="1">The sequence shown here is derived from an EMBL/GenBank/DDBJ whole genome shotgun (WGS) entry which is preliminary data.</text>
</comment>
<protein>
    <submittedName>
        <fullName evidence="1">Uncharacterized protein</fullName>
    </submittedName>
</protein>
<keyword evidence="2" id="KW-1185">Reference proteome</keyword>
<evidence type="ECO:0000313" key="2">
    <source>
        <dbReference type="Proteomes" id="UP000024635"/>
    </source>
</evidence>
<evidence type="ECO:0000313" key="1">
    <source>
        <dbReference type="EMBL" id="EYC05529.1"/>
    </source>
</evidence>
<reference evidence="2" key="1">
    <citation type="journal article" date="2015" name="Nat. Genet.">
        <title>The genome and transcriptome of the zoonotic hookworm Ancylostoma ceylanicum identify infection-specific gene families.</title>
        <authorList>
            <person name="Schwarz E.M."/>
            <person name="Hu Y."/>
            <person name="Antoshechkin I."/>
            <person name="Miller M.M."/>
            <person name="Sternberg P.W."/>
            <person name="Aroian R.V."/>
        </authorList>
    </citation>
    <scope>NUCLEOTIDE SEQUENCE</scope>
    <source>
        <strain evidence="2">HY135</strain>
    </source>
</reference>
<organism evidence="1 2">
    <name type="scientific">Ancylostoma ceylanicum</name>
    <dbReference type="NCBI Taxonomy" id="53326"/>
    <lineage>
        <taxon>Eukaryota</taxon>
        <taxon>Metazoa</taxon>
        <taxon>Ecdysozoa</taxon>
        <taxon>Nematoda</taxon>
        <taxon>Chromadorea</taxon>
        <taxon>Rhabditida</taxon>
        <taxon>Rhabditina</taxon>
        <taxon>Rhabditomorpha</taxon>
        <taxon>Strongyloidea</taxon>
        <taxon>Ancylostomatidae</taxon>
        <taxon>Ancylostomatinae</taxon>
        <taxon>Ancylostoma</taxon>
    </lineage>
</organism>
<dbReference type="AlphaFoldDB" id="A0A016TR97"/>
<accession>A0A016TR97</accession>
<dbReference type="Proteomes" id="UP000024635">
    <property type="component" value="Unassembled WGS sequence"/>
</dbReference>